<protein>
    <submittedName>
        <fullName evidence="1">3101_t:CDS:1</fullName>
    </submittedName>
</protein>
<evidence type="ECO:0000313" key="1">
    <source>
        <dbReference type="EMBL" id="CAG8458703.1"/>
    </source>
</evidence>
<comment type="caution">
    <text evidence="1">The sequence shown here is derived from an EMBL/GenBank/DDBJ whole genome shotgun (WGS) entry which is preliminary data.</text>
</comment>
<proteinExistence type="predicted"/>
<keyword evidence="2" id="KW-1185">Reference proteome</keyword>
<gene>
    <name evidence="1" type="ORF">SCALOS_LOCUS1518</name>
</gene>
<evidence type="ECO:0000313" key="2">
    <source>
        <dbReference type="Proteomes" id="UP000789860"/>
    </source>
</evidence>
<name>A0ACA9K896_9GLOM</name>
<dbReference type="EMBL" id="CAJVPM010001058">
    <property type="protein sequence ID" value="CAG8458703.1"/>
    <property type="molecule type" value="Genomic_DNA"/>
</dbReference>
<reference evidence="1" key="1">
    <citation type="submission" date="2021-06" db="EMBL/GenBank/DDBJ databases">
        <authorList>
            <person name="Kallberg Y."/>
            <person name="Tangrot J."/>
            <person name="Rosling A."/>
        </authorList>
    </citation>
    <scope>NUCLEOTIDE SEQUENCE</scope>
    <source>
        <strain evidence="1">AU212A</strain>
    </source>
</reference>
<accession>A0ACA9K896</accession>
<dbReference type="Proteomes" id="UP000789860">
    <property type="component" value="Unassembled WGS sequence"/>
</dbReference>
<organism evidence="1 2">
    <name type="scientific">Scutellospora calospora</name>
    <dbReference type="NCBI Taxonomy" id="85575"/>
    <lineage>
        <taxon>Eukaryota</taxon>
        <taxon>Fungi</taxon>
        <taxon>Fungi incertae sedis</taxon>
        <taxon>Mucoromycota</taxon>
        <taxon>Glomeromycotina</taxon>
        <taxon>Glomeromycetes</taxon>
        <taxon>Diversisporales</taxon>
        <taxon>Gigasporaceae</taxon>
        <taxon>Scutellospora</taxon>
    </lineage>
</organism>
<sequence>MKRFLKANNIPVPHAPRRCPPAFDYPFFLRKVTDKFISRLTEAWLYKKWSVEKGKATLHLNRIFHELFFSRAQRISSLAFDDESAWPFDNQQSLSCLQNLNFLKISASNHSDHSPIPFLKSLLNSSCSRIKKIDIDIDSKFQDCYESIVHLIQSQRELEKFSLNRCHQILKPLIHVLKSHSIKSLRFNRINFDSFKENFSDNFIDSLKSIEIIICCRLENKYFKNFICKIHNLNQFEFCDYNSIDPYVLDLIVNLLKLNNNLKCLILRISGEYSELVKTIIKHSKKLEYLELPQLGQYDILSVLSSCHNLKYFYFIIDFLLDRSFFLQIAKQSPKNLRNLIITEREKRQAFDISTYHLFFTSMNCKNLKTLYTSGALLDNLYSRDYQKVFLDHNIKWSYEEIPRLY</sequence>